<reference evidence="3 4" key="1">
    <citation type="submission" date="2021-05" db="EMBL/GenBank/DDBJ databases">
        <title>A Polyphasic approach of four new species of the genus Ohtaekwangia: Ohtaekwangia histidinii sp. nov., Ohtaekwangia cretensis sp. nov., Ohtaekwangia indiensis sp. nov., Ohtaekwangia reichenbachii sp. nov. from diverse environment.</title>
        <authorList>
            <person name="Octaviana S."/>
        </authorList>
    </citation>
    <scope>NUCLEOTIDE SEQUENCE [LARGE SCALE GENOMIC DNA]</scope>
    <source>
        <strain evidence="3 4">PWU20</strain>
    </source>
</reference>
<keyword evidence="2" id="KW-0732">Signal</keyword>
<keyword evidence="4" id="KW-1185">Reference proteome</keyword>
<sequence>MKYRLLISGLLMIMGLTSAFAQQDSVHLQPPRRPDPNIPTSTQPSIPQTNEYNSTDPLIRIRFDAVPSSLRRNLEGTQYQGWEQSEIYHNKKTNEYSIDIRSGDSIKSYRFDRYGNPVNVNSPLIKDPEK</sequence>
<evidence type="ECO:0000256" key="1">
    <source>
        <dbReference type="SAM" id="MobiDB-lite"/>
    </source>
</evidence>
<comment type="caution">
    <text evidence="3">The sequence shown here is derived from an EMBL/GenBank/DDBJ whole genome shotgun (WGS) entry which is preliminary data.</text>
</comment>
<evidence type="ECO:0000313" key="4">
    <source>
        <dbReference type="Proteomes" id="UP000772618"/>
    </source>
</evidence>
<feature type="region of interest" description="Disordered" evidence="1">
    <location>
        <begin position="24"/>
        <end position="54"/>
    </location>
</feature>
<organism evidence="3 4">
    <name type="scientific">Chryseosolibacter indicus</name>
    <dbReference type="NCBI Taxonomy" id="2782351"/>
    <lineage>
        <taxon>Bacteria</taxon>
        <taxon>Pseudomonadati</taxon>
        <taxon>Bacteroidota</taxon>
        <taxon>Cytophagia</taxon>
        <taxon>Cytophagales</taxon>
        <taxon>Chryseotaleaceae</taxon>
        <taxon>Chryseosolibacter</taxon>
    </lineage>
</organism>
<feature type="compositionally biased region" description="Polar residues" evidence="1">
    <location>
        <begin position="38"/>
        <end position="54"/>
    </location>
</feature>
<name>A0ABS5VSQ6_9BACT</name>
<dbReference type="RefSeq" id="WP_254153865.1">
    <property type="nucleotide sequence ID" value="NZ_JAHESD010000022.1"/>
</dbReference>
<feature type="chain" id="PRO_5046660606" evidence="2">
    <location>
        <begin position="22"/>
        <end position="130"/>
    </location>
</feature>
<accession>A0ABS5VSQ6</accession>
<protein>
    <submittedName>
        <fullName evidence="3">Uncharacterized protein</fullName>
    </submittedName>
</protein>
<evidence type="ECO:0000256" key="2">
    <source>
        <dbReference type="SAM" id="SignalP"/>
    </source>
</evidence>
<proteinExistence type="predicted"/>
<feature type="signal peptide" evidence="2">
    <location>
        <begin position="1"/>
        <end position="21"/>
    </location>
</feature>
<dbReference type="EMBL" id="JAHESD010000022">
    <property type="protein sequence ID" value="MBT1703904.1"/>
    <property type="molecule type" value="Genomic_DNA"/>
</dbReference>
<gene>
    <name evidence="3" type="ORF">KK060_11465</name>
</gene>
<dbReference type="Proteomes" id="UP000772618">
    <property type="component" value="Unassembled WGS sequence"/>
</dbReference>
<evidence type="ECO:0000313" key="3">
    <source>
        <dbReference type="EMBL" id="MBT1703904.1"/>
    </source>
</evidence>